<dbReference type="RefSeq" id="WP_084052651.1">
    <property type="nucleotide sequence ID" value="NZ_FWWT01000013.1"/>
</dbReference>
<sequence length="149" mass="17157">MSWFKNLKIGTKILICFLVVIFILGISAYSDFYSMQDIMQDASAIESKYLPNYTYTTVLHASVKDVTVGERGLINECMMERDVRKAQYDHIAKYLEQAQIAFADYDKATKTATDKQLWESFIPEWNAWNKGVESVVEMSKQRDDLIASD</sequence>
<dbReference type="Proteomes" id="UP000192731">
    <property type="component" value="Unassembled WGS sequence"/>
</dbReference>
<dbReference type="AlphaFoldDB" id="A0A1W1V1Q5"/>
<reference evidence="2 3" key="1">
    <citation type="submission" date="2017-04" db="EMBL/GenBank/DDBJ databases">
        <authorList>
            <person name="Afonso C.L."/>
            <person name="Miller P.J."/>
            <person name="Scott M.A."/>
            <person name="Spackman E."/>
            <person name="Goraichik I."/>
            <person name="Dimitrov K.M."/>
            <person name="Suarez D.L."/>
            <person name="Swayne D.E."/>
        </authorList>
    </citation>
    <scope>NUCLEOTIDE SEQUENCE [LARGE SCALE GENOMIC DNA]</scope>
    <source>
        <strain evidence="2 3">DSM 11270</strain>
    </source>
</reference>
<proteinExistence type="predicted"/>
<protein>
    <submittedName>
        <fullName evidence="2">Four helix bundle sensory module for signal transduction</fullName>
    </submittedName>
</protein>
<gene>
    <name evidence="2" type="ORF">SAMN00017405_1262</name>
</gene>
<dbReference type="OrthoDB" id="5447502at2"/>
<evidence type="ECO:0000313" key="3">
    <source>
        <dbReference type="Proteomes" id="UP000192731"/>
    </source>
</evidence>
<keyword evidence="3" id="KW-1185">Reference proteome</keyword>
<accession>A0A1W1V1Q5</accession>
<name>A0A1W1V1Q5_DESTI</name>
<dbReference type="EMBL" id="FWWT01000013">
    <property type="protein sequence ID" value="SMB87238.1"/>
    <property type="molecule type" value="Genomic_DNA"/>
</dbReference>
<evidence type="ECO:0000259" key="1">
    <source>
        <dbReference type="Pfam" id="PF12729"/>
    </source>
</evidence>
<organism evidence="2 3">
    <name type="scientific">Desulfonispora thiosulfatigenes DSM 11270</name>
    <dbReference type="NCBI Taxonomy" id="656914"/>
    <lineage>
        <taxon>Bacteria</taxon>
        <taxon>Bacillati</taxon>
        <taxon>Bacillota</taxon>
        <taxon>Clostridia</taxon>
        <taxon>Eubacteriales</taxon>
        <taxon>Peptococcaceae</taxon>
        <taxon>Desulfonispora</taxon>
    </lineage>
</organism>
<feature type="domain" description="Chemotaxis methyl-accepting receptor HlyB-like 4HB MCP" evidence="1">
    <location>
        <begin position="6"/>
        <end position="143"/>
    </location>
</feature>
<dbReference type="InterPro" id="IPR024478">
    <property type="entry name" value="HlyB_4HB_MCP"/>
</dbReference>
<dbReference type="Pfam" id="PF12729">
    <property type="entry name" value="4HB_MCP_1"/>
    <property type="match status" value="1"/>
</dbReference>
<dbReference type="STRING" id="656914.SAMN00017405_1262"/>
<evidence type="ECO:0000313" key="2">
    <source>
        <dbReference type="EMBL" id="SMB87238.1"/>
    </source>
</evidence>